<reference evidence="7 8" key="1">
    <citation type="submission" date="2023-04" db="EMBL/GenBank/DDBJ databases">
        <title>Fusibacter bizertensis strain WBS, isolated from littoral bottom sediments of the Arctic seas - biochemical and genomic analysis.</title>
        <authorList>
            <person name="Brioukhanov A.L."/>
        </authorList>
    </citation>
    <scope>NUCLEOTIDE SEQUENCE [LARGE SCALE GENOMIC DNA]</scope>
    <source>
        <strain evidence="7 8">WBS</strain>
    </source>
</reference>
<comment type="caution">
    <text evidence="7">The sequence shown here is derived from an EMBL/GenBank/DDBJ whole genome shotgun (WGS) entry which is preliminary data.</text>
</comment>
<comment type="similarity">
    <text evidence="1 6">Belongs to the peptidase M42 family.</text>
</comment>
<evidence type="ECO:0000313" key="8">
    <source>
        <dbReference type="Proteomes" id="UP001158045"/>
    </source>
</evidence>
<keyword evidence="3" id="KW-0645">Protease</keyword>
<dbReference type="Proteomes" id="UP001158045">
    <property type="component" value="Unassembled WGS sequence"/>
</dbReference>
<name>A0ABT6NGX6_9FIRM</name>
<evidence type="ECO:0000313" key="7">
    <source>
        <dbReference type="EMBL" id="MDH8679688.1"/>
    </source>
</evidence>
<keyword evidence="8" id="KW-1185">Reference proteome</keyword>
<dbReference type="SUPFAM" id="SSF53187">
    <property type="entry name" value="Zn-dependent exopeptidases"/>
    <property type="match status" value="1"/>
</dbReference>
<evidence type="ECO:0000256" key="1">
    <source>
        <dbReference type="ARBA" id="ARBA00006272"/>
    </source>
</evidence>
<evidence type="ECO:0000256" key="5">
    <source>
        <dbReference type="ARBA" id="ARBA00022801"/>
    </source>
</evidence>
<evidence type="ECO:0000256" key="6">
    <source>
        <dbReference type="PIRNR" id="PIRNR001123"/>
    </source>
</evidence>
<dbReference type="Pfam" id="PF05343">
    <property type="entry name" value="Peptidase_M42"/>
    <property type="match status" value="1"/>
</dbReference>
<dbReference type="PIRSF" id="PIRSF001123">
    <property type="entry name" value="PepA_GA"/>
    <property type="match status" value="1"/>
</dbReference>
<dbReference type="InterPro" id="IPR051464">
    <property type="entry name" value="Peptidase_M42_aminopept"/>
</dbReference>
<dbReference type="Gene3D" id="3.40.630.10">
    <property type="entry name" value="Zn peptidases"/>
    <property type="match status" value="1"/>
</dbReference>
<sequence>MDLKLIESLSNAFGPSGFEEDVISSLKAFTSEFDVNVDEMNNVYVGLKSNTGNRPVVMLDAHLDEVGFMVQSILPNGLIAMATLGGWVPSNIPAHTVLIKNAAGNLIKGIIASKPPHFMSEKEKSAPLDIDQLLIDIGVTSRLEVIEHFGIQVGDPVAPDVTFSYNAETGILFGKAFDNRVGCAAVIETLKRLNNKTLNVDVIGALASQEEVGTRGAHVTSQVVKPDYAIVFEGSPADDLYFDAFTSQCALKKGAQIRHLDSSYVSHRRFIDFAKAIADKNDIKYQSAVRRKGGTNAGRIHTTGKAVPVLVLGVPSRYVHTHYNYCAMEDIESTVSLAEKTVLQLHDKW</sequence>
<evidence type="ECO:0000256" key="3">
    <source>
        <dbReference type="ARBA" id="ARBA00022670"/>
    </source>
</evidence>
<gene>
    <name evidence="7" type="ORF">QE109_16135</name>
</gene>
<dbReference type="InterPro" id="IPR008007">
    <property type="entry name" value="Peptidase_M42"/>
</dbReference>
<proteinExistence type="inferred from homology"/>
<evidence type="ECO:0000256" key="4">
    <source>
        <dbReference type="ARBA" id="ARBA00022723"/>
    </source>
</evidence>
<keyword evidence="2" id="KW-0031">Aminopeptidase</keyword>
<dbReference type="SUPFAM" id="SSF101821">
    <property type="entry name" value="Aminopeptidase/glucanase lid domain"/>
    <property type="match status" value="1"/>
</dbReference>
<dbReference type="InterPro" id="IPR023367">
    <property type="entry name" value="Peptidase_M42_dom2"/>
</dbReference>
<keyword evidence="4" id="KW-0479">Metal-binding</keyword>
<dbReference type="PANTHER" id="PTHR32481">
    <property type="entry name" value="AMINOPEPTIDASE"/>
    <property type="match status" value="1"/>
</dbReference>
<organism evidence="7 8">
    <name type="scientific">Fusibacter bizertensis</name>
    <dbReference type="NCBI Taxonomy" id="1488331"/>
    <lineage>
        <taxon>Bacteria</taxon>
        <taxon>Bacillati</taxon>
        <taxon>Bacillota</taxon>
        <taxon>Clostridia</taxon>
        <taxon>Eubacteriales</taxon>
        <taxon>Eubacteriales Family XII. Incertae Sedis</taxon>
        <taxon>Fusibacter</taxon>
    </lineage>
</organism>
<evidence type="ECO:0000256" key="2">
    <source>
        <dbReference type="ARBA" id="ARBA00022438"/>
    </source>
</evidence>
<accession>A0ABT6NGX6</accession>
<keyword evidence="5" id="KW-0378">Hydrolase</keyword>
<protein>
    <submittedName>
        <fullName evidence="7">M20/M25/M40 family metallo-hydrolase</fullName>
    </submittedName>
</protein>
<dbReference type="PANTHER" id="PTHR32481:SF0">
    <property type="entry name" value="AMINOPEPTIDASE YPDE-RELATED"/>
    <property type="match status" value="1"/>
</dbReference>
<dbReference type="Gene3D" id="2.40.30.40">
    <property type="entry name" value="Peptidase M42, domain 2"/>
    <property type="match status" value="1"/>
</dbReference>
<dbReference type="RefSeq" id="WP_281095584.1">
    <property type="nucleotide sequence ID" value="NZ_JARYZI010000015.1"/>
</dbReference>
<dbReference type="EMBL" id="JARYZI010000015">
    <property type="protein sequence ID" value="MDH8679688.1"/>
    <property type="molecule type" value="Genomic_DNA"/>
</dbReference>